<evidence type="ECO:0000313" key="3">
    <source>
        <dbReference type="Proteomes" id="UP000011910"/>
    </source>
</evidence>
<evidence type="ECO:0000313" key="2">
    <source>
        <dbReference type="EMBL" id="EMR01552.1"/>
    </source>
</evidence>
<comment type="caution">
    <text evidence="2">The sequence shown here is derived from an EMBL/GenBank/DDBJ whole genome shotgun (WGS) entry which is preliminary data.</text>
</comment>
<proteinExistence type="predicted"/>
<protein>
    <recommendedName>
        <fullName evidence="4">Secretion system C-terminal sorting domain-containing protein</fullName>
    </recommendedName>
</protein>
<accession>M7N2M5</accession>
<evidence type="ECO:0008006" key="4">
    <source>
        <dbReference type="Google" id="ProtNLM"/>
    </source>
</evidence>
<keyword evidence="1" id="KW-0732">Signal</keyword>
<dbReference type="Proteomes" id="UP000011910">
    <property type="component" value="Unassembled WGS sequence"/>
</dbReference>
<keyword evidence="3" id="KW-1185">Reference proteome</keyword>
<dbReference type="EMBL" id="AODQ01000106">
    <property type="protein sequence ID" value="EMR01552.1"/>
    <property type="molecule type" value="Genomic_DNA"/>
</dbReference>
<feature type="chain" id="PRO_5004081811" description="Secretion system C-terminal sorting domain-containing protein" evidence="1">
    <location>
        <begin position="30"/>
        <end position="204"/>
    </location>
</feature>
<dbReference type="InterPro" id="IPR021638">
    <property type="entry name" value="DUF3244"/>
</dbReference>
<sequence>MMNQVKMNIGKVISMLTLMLLLQGYTAQAQTSLQVELYKPGAAIARIQVAGAPSAEPMTIRVKSAEGYTLYKDKSTAERYVKLINFENLAKGTYLVDLEQGQGVSRKVVVKDDAGLTIQDGGSYFHNSITFQDADKKLLVRFSNKLDQQVTIRIVDRQGNIVHEESNIKANAYANKFNLAGLQHGTYKVSLISGSYSSTKSIRI</sequence>
<dbReference type="AlphaFoldDB" id="M7N2M5"/>
<organism evidence="2 3">
    <name type="scientific">Cesiribacter andamanensis AMV16</name>
    <dbReference type="NCBI Taxonomy" id="1279009"/>
    <lineage>
        <taxon>Bacteria</taxon>
        <taxon>Pseudomonadati</taxon>
        <taxon>Bacteroidota</taxon>
        <taxon>Cytophagia</taxon>
        <taxon>Cytophagales</taxon>
        <taxon>Cesiribacteraceae</taxon>
        <taxon>Cesiribacter</taxon>
    </lineage>
</organism>
<reference evidence="2 3" key="1">
    <citation type="journal article" date="2013" name="Genome Announc.">
        <title>Draft Genome Sequence of Cesiribacter andamanensis Strain AMV16T, Isolated from a Soil Sample from a Mud Volcano in the Andaman Islands, India.</title>
        <authorList>
            <person name="Shivaji S."/>
            <person name="Ara S."/>
            <person name="Begum Z."/>
            <person name="Srinivas T.N."/>
            <person name="Singh A."/>
            <person name="Kumar Pinnaka A."/>
        </authorList>
    </citation>
    <scope>NUCLEOTIDE SEQUENCE [LARGE SCALE GENOMIC DNA]</scope>
    <source>
        <strain evidence="2 3">AMV16</strain>
    </source>
</reference>
<evidence type="ECO:0000256" key="1">
    <source>
        <dbReference type="SAM" id="SignalP"/>
    </source>
</evidence>
<feature type="signal peptide" evidence="1">
    <location>
        <begin position="1"/>
        <end position="29"/>
    </location>
</feature>
<dbReference type="Gene3D" id="2.60.40.3080">
    <property type="match status" value="1"/>
</dbReference>
<gene>
    <name evidence="2" type="ORF">ADICEAN_03313</name>
</gene>
<dbReference type="Pfam" id="PF11589">
    <property type="entry name" value="DUF3244"/>
    <property type="match status" value="1"/>
</dbReference>
<name>M7N2M5_9BACT</name>